<comment type="caution">
    <text evidence="1">The sequence shown here is derived from an EMBL/GenBank/DDBJ whole genome shotgun (WGS) entry which is preliminary data.</text>
</comment>
<protein>
    <submittedName>
        <fullName evidence="1">Uncharacterized protein</fullName>
    </submittedName>
</protein>
<dbReference type="Proteomes" id="UP001196413">
    <property type="component" value="Unassembled WGS sequence"/>
</dbReference>
<dbReference type="AlphaFoldDB" id="A0AAD5QW68"/>
<evidence type="ECO:0000313" key="2">
    <source>
        <dbReference type="Proteomes" id="UP001196413"/>
    </source>
</evidence>
<accession>A0AAD5QW68</accession>
<evidence type="ECO:0000313" key="1">
    <source>
        <dbReference type="EMBL" id="KAJ1362021.1"/>
    </source>
</evidence>
<organism evidence="1 2">
    <name type="scientific">Parelaphostrongylus tenuis</name>
    <name type="common">Meningeal worm</name>
    <dbReference type="NCBI Taxonomy" id="148309"/>
    <lineage>
        <taxon>Eukaryota</taxon>
        <taxon>Metazoa</taxon>
        <taxon>Ecdysozoa</taxon>
        <taxon>Nematoda</taxon>
        <taxon>Chromadorea</taxon>
        <taxon>Rhabditida</taxon>
        <taxon>Rhabditina</taxon>
        <taxon>Rhabditomorpha</taxon>
        <taxon>Strongyloidea</taxon>
        <taxon>Metastrongylidae</taxon>
        <taxon>Parelaphostrongylus</taxon>
    </lineage>
</organism>
<gene>
    <name evidence="1" type="ORF">KIN20_021430</name>
</gene>
<keyword evidence="2" id="KW-1185">Reference proteome</keyword>
<name>A0AAD5QW68_PARTN</name>
<sequence>MSLFGRCPQDDLLYLTQFPQLPVTSVSPHASGFGRPLLCRYAVDTSSASEFIQKKLREGSLRRCFRFMPYYLELAIVIPLHPVCTYKFIRAFISLSVWVFFYADMK</sequence>
<dbReference type="EMBL" id="JAHQIW010004345">
    <property type="protein sequence ID" value="KAJ1362021.1"/>
    <property type="molecule type" value="Genomic_DNA"/>
</dbReference>
<proteinExistence type="predicted"/>
<reference evidence="1" key="1">
    <citation type="submission" date="2021-06" db="EMBL/GenBank/DDBJ databases">
        <title>Parelaphostrongylus tenuis whole genome reference sequence.</title>
        <authorList>
            <person name="Garwood T.J."/>
            <person name="Larsen P.A."/>
            <person name="Fountain-Jones N.M."/>
            <person name="Garbe J.R."/>
            <person name="Macchietto M.G."/>
            <person name="Kania S.A."/>
            <person name="Gerhold R.W."/>
            <person name="Richards J.E."/>
            <person name="Wolf T.M."/>
        </authorList>
    </citation>
    <scope>NUCLEOTIDE SEQUENCE</scope>
    <source>
        <strain evidence="1">MNPRO001-30</strain>
        <tissue evidence="1">Meninges</tissue>
    </source>
</reference>